<keyword evidence="8 10" id="KW-0505">Motor protein</keyword>
<dbReference type="Gene3D" id="1.20.58.530">
    <property type="match status" value="1"/>
</dbReference>
<protein>
    <submittedName>
        <fullName evidence="15">Uncharacterized protein</fullName>
    </submittedName>
</protein>
<comment type="caution">
    <text evidence="15">The sequence shown here is derived from an EMBL/GenBank/DDBJ whole genome shotgun (WGS) entry which is preliminary data.</text>
</comment>
<dbReference type="GO" id="GO:0000146">
    <property type="term" value="F:microfilament motor activity"/>
    <property type="evidence" value="ECO:0007669"/>
    <property type="project" value="TreeGrafter"/>
</dbReference>
<feature type="region of interest" description="Disordered" evidence="12">
    <location>
        <begin position="1124"/>
        <end position="1183"/>
    </location>
</feature>
<dbReference type="SMART" id="SM00015">
    <property type="entry name" value="IQ"/>
    <property type="match status" value="5"/>
</dbReference>
<evidence type="ECO:0000256" key="6">
    <source>
        <dbReference type="ARBA" id="ARBA00023054"/>
    </source>
</evidence>
<evidence type="ECO:0000313" key="16">
    <source>
        <dbReference type="Proteomes" id="UP000796880"/>
    </source>
</evidence>
<accession>A0A8K0DXS4</accession>
<evidence type="ECO:0000259" key="13">
    <source>
        <dbReference type="PROSITE" id="PS51456"/>
    </source>
</evidence>
<evidence type="ECO:0000313" key="15">
    <source>
        <dbReference type="EMBL" id="KAF3436184.1"/>
    </source>
</evidence>
<keyword evidence="4 10" id="KW-0067">ATP-binding</keyword>
<proteinExistence type="inferred from homology"/>
<keyword evidence="5" id="KW-0112">Calmodulin-binding</keyword>
<dbReference type="GO" id="GO:0030048">
    <property type="term" value="P:actin filament-based movement"/>
    <property type="evidence" value="ECO:0007669"/>
    <property type="project" value="UniProtKB-ARBA"/>
</dbReference>
<reference evidence="15" key="1">
    <citation type="submission" date="2020-03" db="EMBL/GenBank/DDBJ databases">
        <title>A high-quality chromosome-level genome assembly of a woody plant with both climbing and erect habits, Rhamnella rubrinervis.</title>
        <authorList>
            <person name="Lu Z."/>
            <person name="Yang Y."/>
            <person name="Zhu X."/>
            <person name="Sun Y."/>
        </authorList>
    </citation>
    <scope>NUCLEOTIDE SEQUENCE</scope>
    <source>
        <strain evidence="15">BYM</strain>
        <tissue evidence="15">Leaf</tissue>
    </source>
</reference>
<keyword evidence="6 11" id="KW-0175">Coiled coil</keyword>
<feature type="compositionally biased region" description="Basic and acidic residues" evidence="12">
    <location>
        <begin position="1172"/>
        <end position="1183"/>
    </location>
</feature>
<comment type="similarity">
    <text evidence="1">Belongs to the TRAFAC class myosin-kinesin ATPase superfamily. Myosin family. Plant myosin class XI subfamily.</text>
</comment>
<evidence type="ECO:0000256" key="9">
    <source>
        <dbReference type="ARBA" id="ARBA00023203"/>
    </source>
</evidence>
<dbReference type="Gene3D" id="1.10.10.820">
    <property type="match status" value="1"/>
</dbReference>
<dbReference type="InterPro" id="IPR027417">
    <property type="entry name" value="P-loop_NTPase"/>
</dbReference>
<dbReference type="GO" id="GO:0016459">
    <property type="term" value="C:myosin complex"/>
    <property type="evidence" value="ECO:0007669"/>
    <property type="project" value="UniProtKB-KW"/>
</dbReference>
<sequence>MITTNEAWPESTSVSDNRAPIVTEPQEWRNWRAFQDRHSHKPDDTKTILNQQQQQNVKKLRASLFFSSFSLQMPKMNLKRTYSESLLGSGISTPVNIVVGSHVWVGDPELVWIDGQVSNINGEEAEIQTSNEKMVVAKVSKLYPKDMEVAANGIEDMTKLSYLHEPGVLHNLATRFEMNEIYTYSGNILIAINPFQSLSHLYDATMMDRYKGAPVGELGPHVFAIADSAYREMINERKSNSILVSGESGAGKTETTKMLMRYLAFLGGHTAAEGRTVEQQVLESNPVLEAFGNAKTSRNNNSSRFGKFVEIQFNKQGKISGAAIRTYLLERSRVCQISDPERNYHCFYLLCAAPPQEREKYKLGNPRSFHYLNQSNCYELAGTSDAHQYLTTRRAMDIVGISETEQEAIFRVVAAILHLGNIEFAKGEDNESSIVKDEAPLFHLQMTAELLMCDPRALEDALCKRIMITPEEIIKRSLDPVGATVSRDGLAKTIYSRLFDWLVDKINVSIGQDPNSRCLIGVLDIYGFESFKTNSFEQLCINFTNEKLQQHFNQHVFKVEQEEYTKEEIDWSYIEFVDNQPVLDLIEKKPGGIIALLDEACMFPKSTHETFAQKLYQTFKDHKRFIKPKLARSDFTIVHYAGEVQYQSDQFLDKNKDYVVPEHQDLLSSSKCSFVAGLFPPLTEEAAKSSKFSSIGSRFKLQLQQLMEILKSTEPHYIRCIKPNSLLQPAIFENINVMQQLRSGGVLEAIRIKCAGYPTYRSFFDFLTRFSVLAPEVLKGNYDEKDACIQILDKMGLTGFQIGKSKVFLRAGQMAELDALRSKILGKSASIIQFKIKSCIVRKKYVSARKASIRIQTFWRGKLARKLYSLMRKEAAAVKIQKNLRRCKARKDFKEIKSSAVVLQTCARGMTSRGYLSSRKQYKAAVTIQASWRRYSAFSDYKRLKNASALSQSRWRGRATSRELRKQQMTDLEEEKREEDAESKHSLQSNMSKGDETDYFECQVAQIEIEEACPYVKEPSSPDDDGDVEILKAKIKNLKAKLKSEKQRADECEKKYVEARELSEERRRKLEETGTRVDELQESLNRLIYCMSNQVSELKALCSPSKSSSTRALSARKKGLRAISINSENSSSDSDFSFPAPEPSSAEFSPLSPNSFQLMVQDISQEDISGSESDKEGAFDDFF</sequence>
<keyword evidence="3 10" id="KW-0547">Nucleotide-binding</keyword>
<feature type="coiled-coil region" evidence="11">
    <location>
        <begin position="1028"/>
        <end position="1062"/>
    </location>
</feature>
<dbReference type="SUPFAM" id="SSF52540">
    <property type="entry name" value="P-loop containing nucleoside triphosphate hydrolases"/>
    <property type="match status" value="2"/>
</dbReference>
<dbReference type="CDD" id="cd01384">
    <property type="entry name" value="MYSc_Myo11"/>
    <property type="match status" value="1"/>
</dbReference>
<organism evidence="15 16">
    <name type="scientific">Rhamnella rubrinervis</name>
    <dbReference type="NCBI Taxonomy" id="2594499"/>
    <lineage>
        <taxon>Eukaryota</taxon>
        <taxon>Viridiplantae</taxon>
        <taxon>Streptophyta</taxon>
        <taxon>Embryophyta</taxon>
        <taxon>Tracheophyta</taxon>
        <taxon>Spermatophyta</taxon>
        <taxon>Magnoliopsida</taxon>
        <taxon>eudicotyledons</taxon>
        <taxon>Gunneridae</taxon>
        <taxon>Pentapetalae</taxon>
        <taxon>rosids</taxon>
        <taxon>fabids</taxon>
        <taxon>Rosales</taxon>
        <taxon>Rhamnaceae</taxon>
        <taxon>rhamnoid group</taxon>
        <taxon>Rhamneae</taxon>
        <taxon>Rhamnella</taxon>
    </lineage>
</organism>
<feature type="compositionally biased region" description="Low complexity" evidence="12">
    <location>
        <begin position="1124"/>
        <end position="1149"/>
    </location>
</feature>
<dbReference type="Pfam" id="PF00612">
    <property type="entry name" value="IQ"/>
    <property type="match status" value="3"/>
</dbReference>
<dbReference type="EMBL" id="VOIH02000010">
    <property type="protein sequence ID" value="KAF3436184.1"/>
    <property type="molecule type" value="Genomic_DNA"/>
</dbReference>
<feature type="region of interest" description="Disordered" evidence="12">
    <location>
        <begin position="955"/>
        <end position="992"/>
    </location>
</feature>
<dbReference type="PROSITE" id="PS51844">
    <property type="entry name" value="SH3_LIKE"/>
    <property type="match status" value="1"/>
</dbReference>
<feature type="binding site" evidence="10">
    <location>
        <begin position="246"/>
        <end position="253"/>
    </location>
    <ligand>
        <name>ATP</name>
        <dbReference type="ChEBI" id="CHEBI:30616"/>
    </ligand>
</feature>
<name>A0A8K0DXS4_9ROSA</name>
<keyword evidence="2" id="KW-0677">Repeat</keyword>
<feature type="domain" description="Myosin motor" evidence="13">
    <location>
        <begin position="152"/>
        <end position="822"/>
    </location>
</feature>
<dbReference type="AlphaFoldDB" id="A0A8K0DXS4"/>
<feature type="region of interest" description="Actin-binding" evidence="10">
    <location>
        <begin position="703"/>
        <end position="725"/>
    </location>
</feature>
<dbReference type="Gene3D" id="3.40.850.10">
    <property type="entry name" value="Kinesin motor domain"/>
    <property type="match status" value="1"/>
</dbReference>
<dbReference type="PANTHER" id="PTHR13140">
    <property type="entry name" value="MYOSIN"/>
    <property type="match status" value="1"/>
</dbReference>
<dbReference type="Gene3D" id="1.20.5.190">
    <property type="match status" value="3"/>
</dbReference>
<evidence type="ECO:0000256" key="12">
    <source>
        <dbReference type="SAM" id="MobiDB-lite"/>
    </source>
</evidence>
<dbReference type="GO" id="GO:0005516">
    <property type="term" value="F:calmodulin binding"/>
    <property type="evidence" value="ECO:0007669"/>
    <property type="project" value="UniProtKB-KW"/>
</dbReference>
<dbReference type="Gene3D" id="3.30.70.1590">
    <property type="match status" value="1"/>
</dbReference>
<feature type="domain" description="Myosin N-terminal SH3-like" evidence="14">
    <location>
        <begin position="98"/>
        <end position="147"/>
    </location>
</feature>
<evidence type="ECO:0000256" key="7">
    <source>
        <dbReference type="ARBA" id="ARBA00023123"/>
    </source>
</evidence>
<dbReference type="GO" id="GO:0005524">
    <property type="term" value="F:ATP binding"/>
    <property type="evidence" value="ECO:0007669"/>
    <property type="project" value="UniProtKB-UniRule"/>
</dbReference>
<evidence type="ECO:0000256" key="2">
    <source>
        <dbReference type="ARBA" id="ARBA00022737"/>
    </source>
</evidence>
<gene>
    <name evidence="15" type="ORF">FNV43_RR23276</name>
</gene>
<dbReference type="GO" id="GO:0007015">
    <property type="term" value="P:actin filament organization"/>
    <property type="evidence" value="ECO:0007669"/>
    <property type="project" value="TreeGrafter"/>
</dbReference>
<feature type="compositionally biased region" description="Basic and acidic residues" evidence="12">
    <location>
        <begin position="960"/>
        <end position="985"/>
    </location>
</feature>
<evidence type="ECO:0000256" key="11">
    <source>
        <dbReference type="SAM" id="Coils"/>
    </source>
</evidence>
<dbReference type="FunFam" id="1.20.58.530:FF:000002">
    <property type="entry name" value="Class V myosin"/>
    <property type="match status" value="1"/>
</dbReference>
<keyword evidence="7 10" id="KW-0518">Myosin</keyword>
<dbReference type="FunFam" id="1.10.10.820:FF:000001">
    <property type="entry name" value="Myosin heavy chain"/>
    <property type="match status" value="1"/>
</dbReference>
<keyword evidence="16" id="KW-1185">Reference proteome</keyword>
<dbReference type="FunFam" id="1.20.120.720:FF:000011">
    <property type="entry name" value="Myosin 2"/>
    <property type="match status" value="1"/>
</dbReference>
<dbReference type="InterPro" id="IPR004009">
    <property type="entry name" value="SH3_Myosin"/>
</dbReference>
<evidence type="ECO:0000259" key="14">
    <source>
        <dbReference type="PROSITE" id="PS51844"/>
    </source>
</evidence>
<dbReference type="Pfam" id="PF00063">
    <property type="entry name" value="Myosin_head"/>
    <property type="match status" value="1"/>
</dbReference>
<evidence type="ECO:0000256" key="8">
    <source>
        <dbReference type="ARBA" id="ARBA00023175"/>
    </source>
</evidence>
<dbReference type="PANTHER" id="PTHR13140:SF792">
    <property type="entry name" value="MYOSIN-9"/>
    <property type="match status" value="1"/>
</dbReference>
<dbReference type="GO" id="GO:0051015">
    <property type="term" value="F:actin filament binding"/>
    <property type="evidence" value="ECO:0007669"/>
    <property type="project" value="TreeGrafter"/>
</dbReference>
<evidence type="ECO:0000256" key="10">
    <source>
        <dbReference type="PROSITE-ProRule" id="PRU00782"/>
    </source>
</evidence>
<dbReference type="CDD" id="cd23767">
    <property type="entry name" value="IQCD"/>
    <property type="match status" value="1"/>
</dbReference>
<dbReference type="Proteomes" id="UP000796880">
    <property type="component" value="Unassembled WGS sequence"/>
</dbReference>
<dbReference type="GO" id="GO:0005737">
    <property type="term" value="C:cytoplasm"/>
    <property type="evidence" value="ECO:0007669"/>
    <property type="project" value="TreeGrafter"/>
</dbReference>
<dbReference type="PRINTS" id="PR00193">
    <property type="entry name" value="MYOSINHEAVY"/>
</dbReference>
<evidence type="ECO:0000256" key="1">
    <source>
        <dbReference type="ARBA" id="ARBA00008049"/>
    </source>
</evidence>
<dbReference type="InterPro" id="IPR036961">
    <property type="entry name" value="Kinesin_motor_dom_sf"/>
</dbReference>
<evidence type="ECO:0000256" key="5">
    <source>
        <dbReference type="ARBA" id="ARBA00022860"/>
    </source>
</evidence>
<evidence type="ECO:0000256" key="4">
    <source>
        <dbReference type="ARBA" id="ARBA00022840"/>
    </source>
</evidence>
<dbReference type="InterPro" id="IPR036018">
    <property type="entry name" value="MYSc_Myo11"/>
</dbReference>
<feature type="compositionally biased region" description="Polar residues" evidence="12">
    <location>
        <begin position="1151"/>
        <end position="1171"/>
    </location>
</feature>
<keyword evidence="9 10" id="KW-0009">Actin-binding</keyword>
<dbReference type="InterPro" id="IPR000048">
    <property type="entry name" value="IQ_motif_EF-hand-BS"/>
</dbReference>
<dbReference type="PROSITE" id="PS51456">
    <property type="entry name" value="MYOSIN_MOTOR"/>
    <property type="match status" value="1"/>
</dbReference>
<dbReference type="Gene3D" id="1.20.120.720">
    <property type="entry name" value="Myosin VI head, motor domain, U50 subdomain"/>
    <property type="match status" value="1"/>
</dbReference>
<evidence type="ECO:0000256" key="3">
    <source>
        <dbReference type="ARBA" id="ARBA00022741"/>
    </source>
</evidence>
<dbReference type="OrthoDB" id="6108017at2759"/>
<dbReference type="InterPro" id="IPR001609">
    <property type="entry name" value="Myosin_head_motor_dom-like"/>
</dbReference>
<dbReference type="Pfam" id="PF02736">
    <property type="entry name" value="Myosin_N"/>
    <property type="match status" value="1"/>
</dbReference>
<dbReference type="SMART" id="SM00242">
    <property type="entry name" value="MYSc"/>
    <property type="match status" value="1"/>
</dbReference>
<dbReference type="GO" id="GO:0016020">
    <property type="term" value="C:membrane"/>
    <property type="evidence" value="ECO:0007669"/>
    <property type="project" value="TreeGrafter"/>
</dbReference>
<dbReference type="PROSITE" id="PS50096">
    <property type="entry name" value="IQ"/>
    <property type="match status" value="3"/>
</dbReference>